<dbReference type="GO" id="GO:0016603">
    <property type="term" value="F:glutaminyl-peptide cyclotransferase activity"/>
    <property type="evidence" value="ECO:0007669"/>
    <property type="project" value="InterPro"/>
</dbReference>
<gene>
    <name evidence="2" type="ORF">FEF34_06895</name>
</gene>
<evidence type="ECO:0000313" key="2">
    <source>
        <dbReference type="EMBL" id="TLQ42916.1"/>
    </source>
</evidence>
<keyword evidence="1" id="KW-0732">Signal</keyword>
<protein>
    <submittedName>
        <fullName evidence="2">Glutaminyl-peptide cyclotransferase</fullName>
    </submittedName>
</protein>
<dbReference type="SUPFAM" id="SSF50969">
    <property type="entry name" value="YVTN repeat-like/Quinoprotein amine dehydrogenase"/>
    <property type="match status" value="1"/>
</dbReference>
<sequence length="284" mass="30159">MRVAFVTPVVILALAAGALAPSCTAGGGAGGRDPAQVRAATPVERLRVEVVGTLPHDPGAFTQGLEMARGALYESTGVSGRSTIGWGPPGAAPTRRARLPAPLFGEGITVVGRTLWQLTWRDGVAIERDARTLAELRRVPYDGEGWGVCHQPRRGRLVTSDGSARLVFRDPGTLGRKGSVVVTLGGRRVDRLNELECVGDLVYANVWPTDRIVRIDARTGRVTGEISANGLIGAAERRHADALNGIAAVPGTDQFLLTGKWWPTTFRVRFVPAPHTSGAARRSP</sequence>
<proteinExistence type="predicted"/>
<evidence type="ECO:0000256" key="1">
    <source>
        <dbReference type="SAM" id="SignalP"/>
    </source>
</evidence>
<dbReference type="EMBL" id="VAWE01000001">
    <property type="protein sequence ID" value="TLQ42916.1"/>
    <property type="molecule type" value="Genomic_DNA"/>
</dbReference>
<dbReference type="RefSeq" id="WP_138052332.1">
    <property type="nucleotide sequence ID" value="NZ_VAWE01000001.1"/>
</dbReference>
<accession>A0A5R9DZS0</accession>
<dbReference type="AlphaFoldDB" id="A0A5R9DZS0"/>
<evidence type="ECO:0000313" key="3">
    <source>
        <dbReference type="Proteomes" id="UP000305921"/>
    </source>
</evidence>
<dbReference type="InterPro" id="IPR007788">
    <property type="entry name" value="QCT"/>
</dbReference>
<name>A0A5R9DZS0_9ACTN</name>
<organism evidence="2 3">
    <name type="scientific">Streptomyces marianii</name>
    <dbReference type="NCBI Taxonomy" id="1817406"/>
    <lineage>
        <taxon>Bacteria</taxon>
        <taxon>Bacillati</taxon>
        <taxon>Actinomycetota</taxon>
        <taxon>Actinomycetes</taxon>
        <taxon>Kitasatosporales</taxon>
        <taxon>Streptomycetaceae</taxon>
        <taxon>Streptomyces</taxon>
    </lineage>
</organism>
<keyword evidence="3" id="KW-1185">Reference proteome</keyword>
<dbReference type="Pfam" id="PF05096">
    <property type="entry name" value="Glu_cyclase_2"/>
    <property type="match status" value="1"/>
</dbReference>
<comment type="caution">
    <text evidence="2">The sequence shown here is derived from an EMBL/GenBank/DDBJ whole genome shotgun (WGS) entry which is preliminary data.</text>
</comment>
<dbReference type="OrthoDB" id="9783700at2"/>
<reference evidence="2 3" key="1">
    <citation type="submission" date="2019-05" db="EMBL/GenBank/DDBJ databases">
        <title>Streptomyces marianii sp. nov., a novel marine actinomycete from southern coast of India.</title>
        <authorList>
            <person name="Iniyan A.M."/>
            <person name="Wink J."/>
            <person name="Ramprasad E."/>
            <person name="Ramana C.V."/>
            <person name="Bunk B."/>
            <person name="Sproer C."/>
            <person name="Joseph F.-J.R.S."/>
            <person name="Vincent S.G.P."/>
        </authorList>
    </citation>
    <scope>NUCLEOTIDE SEQUENCE [LARGE SCALE GENOMIC DNA]</scope>
    <source>
        <strain evidence="2 3">ICN19</strain>
    </source>
</reference>
<dbReference type="PANTHER" id="PTHR31270">
    <property type="entry name" value="GLUTAMINYL-PEPTIDE CYCLOTRANSFERASE"/>
    <property type="match status" value="1"/>
</dbReference>
<keyword evidence="2" id="KW-0808">Transferase</keyword>
<dbReference type="PANTHER" id="PTHR31270:SF1">
    <property type="entry name" value="GLUTAMINYL-PEPTIDE CYCLOTRANSFERASE"/>
    <property type="match status" value="1"/>
</dbReference>
<feature type="chain" id="PRO_5038743323" evidence="1">
    <location>
        <begin position="26"/>
        <end position="284"/>
    </location>
</feature>
<dbReference type="Proteomes" id="UP000305921">
    <property type="component" value="Unassembled WGS sequence"/>
</dbReference>
<dbReference type="InterPro" id="IPR011044">
    <property type="entry name" value="Quino_amine_DH_bsu"/>
</dbReference>
<feature type="signal peptide" evidence="1">
    <location>
        <begin position="1"/>
        <end position="25"/>
    </location>
</feature>